<protein>
    <submittedName>
        <fullName evidence="3">FeoA</fullName>
    </submittedName>
</protein>
<dbReference type="RefSeq" id="WP_007311236.1">
    <property type="nucleotide sequence ID" value="NZ_AESD01000465.1"/>
</dbReference>
<gene>
    <name evidence="3" type="ORF">CWATWH0003_3137</name>
</gene>
<dbReference type="GO" id="GO:0046914">
    <property type="term" value="F:transition metal ion binding"/>
    <property type="evidence" value="ECO:0007669"/>
    <property type="project" value="InterPro"/>
</dbReference>
<dbReference type="InterPro" id="IPR007167">
    <property type="entry name" value="Fe-transptr_FeoA-like"/>
</dbReference>
<accession>G5J6N9</accession>
<evidence type="ECO:0000259" key="2">
    <source>
        <dbReference type="SMART" id="SM00899"/>
    </source>
</evidence>
<dbReference type="InterPro" id="IPR038157">
    <property type="entry name" value="FeoA_core_dom"/>
</dbReference>
<keyword evidence="1" id="KW-0408">Iron</keyword>
<evidence type="ECO:0000313" key="3">
    <source>
        <dbReference type="EMBL" id="EHJ12140.1"/>
    </source>
</evidence>
<dbReference type="InterPro" id="IPR008988">
    <property type="entry name" value="Transcriptional_repressor_C"/>
</dbReference>
<dbReference type="Gene3D" id="2.30.30.90">
    <property type="match status" value="1"/>
</dbReference>
<dbReference type="SMART" id="SM00899">
    <property type="entry name" value="FeoA"/>
    <property type="match status" value="1"/>
</dbReference>
<reference evidence="3 4" key="1">
    <citation type="journal article" date="2011" name="Front. Microbiol.">
        <title>Two Strains of Crocosphaera watsonii with Highly Conserved Genomes are Distinguished by Strain-Specific Features.</title>
        <authorList>
            <person name="Bench S.R."/>
            <person name="Ilikchyan I.N."/>
            <person name="Tripp H.J."/>
            <person name="Zehr J.P."/>
        </authorList>
    </citation>
    <scope>NUCLEOTIDE SEQUENCE [LARGE SCALE GENOMIC DNA]</scope>
    <source>
        <strain evidence="3 4">WH 0003</strain>
    </source>
</reference>
<proteinExistence type="predicted"/>
<dbReference type="Pfam" id="PF04023">
    <property type="entry name" value="FeoA"/>
    <property type="match status" value="1"/>
</dbReference>
<dbReference type="PATRIC" id="fig|423471.3.peg.2951"/>
<dbReference type="Proteomes" id="UP000003477">
    <property type="component" value="Unassembled WGS sequence"/>
</dbReference>
<evidence type="ECO:0000313" key="4">
    <source>
        <dbReference type="Proteomes" id="UP000003477"/>
    </source>
</evidence>
<dbReference type="GeneID" id="88766721"/>
<comment type="caution">
    <text evidence="3">The sequence shown here is derived from an EMBL/GenBank/DDBJ whole genome shotgun (WGS) entry which is preliminary data.</text>
</comment>
<evidence type="ECO:0000256" key="1">
    <source>
        <dbReference type="ARBA" id="ARBA00023004"/>
    </source>
</evidence>
<dbReference type="EMBL" id="AESD01000465">
    <property type="protein sequence ID" value="EHJ12140.1"/>
    <property type="molecule type" value="Genomic_DNA"/>
</dbReference>
<dbReference type="SUPFAM" id="SSF50037">
    <property type="entry name" value="C-terminal domain of transcriptional repressors"/>
    <property type="match status" value="1"/>
</dbReference>
<feature type="domain" description="Ferrous iron transporter FeoA-like" evidence="2">
    <location>
        <begin position="7"/>
        <end position="80"/>
    </location>
</feature>
<organism evidence="3 4">
    <name type="scientific">Crocosphaera watsonii WH 0003</name>
    <dbReference type="NCBI Taxonomy" id="423471"/>
    <lineage>
        <taxon>Bacteria</taxon>
        <taxon>Bacillati</taxon>
        <taxon>Cyanobacteriota</taxon>
        <taxon>Cyanophyceae</taxon>
        <taxon>Oscillatoriophycideae</taxon>
        <taxon>Chroococcales</taxon>
        <taxon>Aphanothecaceae</taxon>
        <taxon>Crocosphaera</taxon>
    </lineage>
</organism>
<name>G5J6N9_CROWT</name>
<dbReference type="AlphaFoldDB" id="G5J6N9"/>
<sequence>MQQIVKTYLRELPIGAIGYIVGYDKVFKGYQGKLLSMGLTPGTQFILIRQASKNWPILLEVEENLIRLSKPEADALCVEEVD</sequence>